<dbReference type="InParanoid" id="A0A3A9JKZ3"/>
<accession>A0A3A9JKZ3</accession>
<gene>
    <name evidence="1" type="ORF">D6Z83_05155</name>
    <name evidence="2" type="ORF">EBE87_18750</name>
</gene>
<proteinExistence type="predicted"/>
<dbReference type="EMBL" id="RFLX01000015">
    <property type="protein sequence ID" value="RMI19905.1"/>
    <property type="molecule type" value="Genomic_DNA"/>
</dbReference>
<evidence type="ECO:0000313" key="4">
    <source>
        <dbReference type="Proteomes" id="UP000278036"/>
    </source>
</evidence>
<organism evidence="1 4">
    <name type="scientific">Teichococcus wenyumeiae</name>
    <dbReference type="NCBI Taxonomy" id="2478470"/>
    <lineage>
        <taxon>Bacteria</taxon>
        <taxon>Pseudomonadati</taxon>
        <taxon>Pseudomonadota</taxon>
        <taxon>Alphaproteobacteria</taxon>
        <taxon>Acetobacterales</taxon>
        <taxon>Roseomonadaceae</taxon>
        <taxon>Roseomonas</taxon>
    </lineage>
</organism>
<evidence type="ECO:0000313" key="3">
    <source>
        <dbReference type="Proteomes" id="UP000274097"/>
    </source>
</evidence>
<dbReference type="EMBL" id="RAQU01000020">
    <property type="protein sequence ID" value="RKK05225.1"/>
    <property type="molecule type" value="Genomic_DNA"/>
</dbReference>
<name>A0A3A9JKZ3_9PROT</name>
<dbReference type="Proteomes" id="UP000278036">
    <property type="component" value="Unassembled WGS sequence"/>
</dbReference>
<reference evidence="1 4" key="1">
    <citation type="submission" date="2018-09" db="EMBL/GenBank/DDBJ databases">
        <title>Roseomonas sp. nov., isolated from feces of Tibetan antelopes in the Qinghai-Tibet plateau, China.</title>
        <authorList>
            <person name="Tian Z."/>
        </authorList>
    </citation>
    <scope>NUCLEOTIDE SEQUENCE [LARGE SCALE GENOMIC DNA]</scope>
    <source>
        <strain evidence="2 3">Z23</strain>
        <strain evidence="1 4">Z24</strain>
    </source>
</reference>
<evidence type="ECO:0000313" key="1">
    <source>
        <dbReference type="EMBL" id="RKK05225.1"/>
    </source>
</evidence>
<dbReference type="AlphaFoldDB" id="A0A3A9JKZ3"/>
<dbReference type="Proteomes" id="UP000274097">
    <property type="component" value="Unassembled WGS sequence"/>
</dbReference>
<keyword evidence="3" id="KW-1185">Reference proteome</keyword>
<evidence type="ECO:0000313" key="2">
    <source>
        <dbReference type="EMBL" id="RMI19905.1"/>
    </source>
</evidence>
<comment type="caution">
    <text evidence="1">The sequence shown here is derived from an EMBL/GenBank/DDBJ whole genome shotgun (WGS) entry which is preliminary data.</text>
</comment>
<protein>
    <submittedName>
        <fullName evidence="1">Uncharacterized protein</fullName>
    </submittedName>
</protein>
<sequence length="91" mass="9678">MPDETPSLVDPVTAHRVRQALAQALRNGCTLREAKGEGRGYLKAISPALPQAHVAEVIDGLLAELDPALCDLMHGGADARAEPPEQLRLGF</sequence>
<dbReference type="RefSeq" id="WP_120637266.1">
    <property type="nucleotide sequence ID" value="NZ_RAQU01000020.1"/>
</dbReference>
<dbReference type="OrthoDB" id="7276717at2"/>